<dbReference type="Proteomes" id="UP000472372">
    <property type="component" value="Chromosome 6"/>
</dbReference>
<protein>
    <submittedName>
        <fullName evidence="2">Uncharacterized protein</fullName>
    </submittedName>
</protein>
<gene>
    <name evidence="2" type="ORF">PTTW11_07236</name>
</gene>
<dbReference type="AlphaFoldDB" id="A0A6S6WE69"/>
<accession>A0A6S6WE69</accession>
<feature type="region of interest" description="Disordered" evidence="1">
    <location>
        <begin position="1"/>
        <end position="56"/>
    </location>
</feature>
<sequence length="76" mass="8656">MPHSVHTQNQAGHVFPEKTKQYMDMSSTKVHPKTKTVETPCDKGQQHESQADLQPLRADVRANELELSYMGSQFDE</sequence>
<evidence type="ECO:0000313" key="2">
    <source>
        <dbReference type="EMBL" id="CAE7187926.1"/>
    </source>
</evidence>
<organism evidence="2 3">
    <name type="scientific">Pyrenophora teres f. teres</name>
    <dbReference type="NCBI Taxonomy" id="97479"/>
    <lineage>
        <taxon>Eukaryota</taxon>
        <taxon>Fungi</taxon>
        <taxon>Dikarya</taxon>
        <taxon>Ascomycota</taxon>
        <taxon>Pezizomycotina</taxon>
        <taxon>Dothideomycetes</taxon>
        <taxon>Pleosporomycetidae</taxon>
        <taxon>Pleosporales</taxon>
        <taxon>Pleosporineae</taxon>
        <taxon>Pleosporaceae</taxon>
        <taxon>Pyrenophora</taxon>
    </lineage>
</organism>
<evidence type="ECO:0000256" key="1">
    <source>
        <dbReference type="SAM" id="MobiDB-lite"/>
    </source>
</evidence>
<feature type="compositionally biased region" description="Polar residues" evidence="1">
    <location>
        <begin position="1"/>
        <end position="11"/>
    </location>
</feature>
<dbReference type="EMBL" id="HG992982">
    <property type="protein sequence ID" value="CAE7187926.1"/>
    <property type="molecule type" value="Genomic_DNA"/>
</dbReference>
<proteinExistence type="predicted"/>
<name>A0A6S6WE69_9PLEO</name>
<evidence type="ECO:0000313" key="3">
    <source>
        <dbReference type="Proteomes" id="UP000472372"/>
    </source>
</evidence>
<feature type="compositionally biased region" description="Basic and acidic residues" evidence="1">
    <location>
        <begin position="40"/>
        <end position="50"/>
    </location>
</feature>
<reference evidence="2" key="1">
    <citation type="submission" date="2021-02" db="EMBL/GenBank/DDBJ databases">
        <authorList>
            <person name="Syme A R."/>
            <person name="Syme A R."/>
            <person name="Moolhuijzen P."/>
        </authorList>
    </citation>
    <scope>NUCLEOTIDE SEQUENCE</scope>
    <source>
        <strain evidence="2">W1-1</strain>
    </source>
</reference>